<feature type="chain" id="PRO_5044794587" description="Beta-defensin" evidence="2">
    <location>
        <begin position="24"/>
        <end position="75"/>
    </location>
</feature>
<evidence type="ECO:0000256" key="2">
    <source>
        <dbReference type="SAM" id="SignalP"/>
    </source>
</evidence>
<sequence length="75" mass="8181">MPIPRLALLLALLLAPGPRPPTASVPRGPPGDAVPTGARPCAQHTGRCRRFCFAHEIQRGHFGCPRRYRCCVPKL</sequence>
<keyword evidence="2" id="KW-0732">Signal</keyword>
<feature type="compositionally biased region" description="Pro residues" evidence="1">
    <location>
        <begin position="20"/>
        <end position="29"/>
    </location>
</feature>
<evidence type="ECO:0000256" key="1">
    <source>
        <dbReference type="SAM" id="MobiDB-lite"/>
    </source>
</evidence>
<name>A0ABC9W7K8_GRUJA</name>
<comment type="caution">
    <text evidence="3">The sequence shown here is derived from an EMBL/GenBank/DDBJ whole genome shotgun (WGS) entry which is preliminary data.</text>
</comment>
<gene>
    <name evidence="3" type="ORF">GRJ2_000567500</name>
</gene>
<proteinExistence type="predicted"/>
<feature type="region of interest" description="Disordered" evidence="1">
    <location>
        <begin position="20"/>
        <end position="41"/>
    </location>
</feature>
<reference evidence="3 4" key="1">
    <citation type="submission" date="2024-06" db="EMBL/GenBank/DDBJ databases">
        <title>The draft genome of Grus japonensis, version 3.</title>
        <authorList>
            <person name="Nabeshima K."/>
            <person name="Suzuki S."/>
            <person name="Onuma M."/>
        </authorList>
    </citation>
    <scope>NUCLEOTIDE SEQUENCE [LARGE SCALE GENOMIC DNA]</scope>
    <source>
        <strain evidence="3 4">451A</strain>
    </source>
</reference>
<evidence type="ECO:0000313" key="3">
    <source>
        <dbReference type="EMBL" id="GAB0181022.1"/>
    </source>
</evidence>
<dbReference type="Proteomes" id="UP001623348">
    <property type="component" value="Unassembled WGS sequence"/>
</dbReference>
<dbReference type="AlphaFoldDB" id="A0ABC9W7K8"/>
<dbReference type="EMBL" id="BAAFJT010000001">
    <property type="protein sequence ID" value="GAB0181022.1"/>
    <property type="molecule type" value="Genomic_DNA"/>
</dbReference>
<evidence type="ECO:0008006" key="5">
    <source>
        <dbReference type="Google" id="ProtNLM"/>
    </source>
</evidence>
<feature type="signal peptide" evidence="2">
    <location>
        <begin position="1"/>
        <end position="23"/>
    </location>
</feature>
<organism evidence="3 4">
    <name type="scientific">Grus japonensis</name>
    <name type="common">Japanese crane</name>
    <name type="synonym">Red-crowned crane</name>
    <dbReference type="NCBI Taxonomy" id="30415"/>
    <lineage>
        <taxon>Eukaryota</taxon>
        <taxon>Metazoa</taxon>
        <taxon>Chordata</taxon>
        <taxon>Craniata</taxon>
        <taxon>Vertebrata</taxon>
        <taxon>Euteleostomi</taxon>
        <taxon>Archelosauria</taxon>
        <taxon>Archosauria</taxon>
        <taxon>Dinosauria</taxon>
        <taxon>Saurischia</taxon>
        <taxon>Theropoda</taxon>
        <taxon>Coelurosauria</taxon>
        <taxon>Aves</taxon>
        <taxon>Neognathae</taxon>
        <taxon>Neoaves</taxon>
        <taxon>Gruiformes</taxon>
        <taxon>Gruidae</taxon>
        <taxon>Grus</taxon>
    </lineage>
</organism>
<keyword evidence="4" id="KW-1185">Reference proteome</keyword>
<evidence type="ECO:0000313" key="4">
    <source>
        <dbReference type="Proteomes" id="UP001623348"/>
    </source>
</evidence>
<accession>A0ABC9W7K8</accession>
<protein>
    <recommendedName>
        <fullName evidence="5">Beta-defensin</fullName>
    </recommendedName>
</protein>